<name>A0A6P8AQ69_PYRGI</name>
<protein>
    <submittedName>
        <fullName evidence="3">Uncharacterized protein</fullName>
    </submittedName>
</protein>
<dbReference type="AlphaFoldDB" id="A0A6P8AQ69"/>
<dbReference type="RefSeq" id="XP_030977042.1">
    <property type="nucleotide sequence ID" value="XM_031131401.1"/>
</dbReference>
<reference evidence="2 3" key="1">
    <citation type="journal article" date="2019" name="Mol. Biol. Evol.">
        <title>Blast fungal genomes show frequent chromosomal changes, gene gains and losses, and effector gene turnover.</title>
        <authorList>
            <person name="Gomez Luciano L.B."/>
            <person name="Jason Tsai I."/>
            <person name="Chuma I."/>
            <person name="Tosa Y."/>
            <person name="Chen Y.H."/>
            <person name="Li J.Y."/>
            <person name="Li M.Y."/>
            <person name="Jade Lu M.Y."/>
            <person name="Nakayashiki H."/>
            <person name="Li W.H."/>
        </authorList>
    </citation>
    <scope>NUCLEOTIDE SEQUENCE [LARGE SCALE GENOMIC DNA]</scope>
    <source>
        <strain evidence="2 3">NI907</strain>
    </source>
</reference>
<sequence>RTSSTEEYRELVNLTFPPRQSFGKSGALASSLASLALAFRLNVPEIPIGQQHWYAPHTRLLALLSVALIGEIYILCGKPKTYLQFRFWIKLKSSVATTWDPADINHPWLPRRKTDAKIRSGYWARSLFSVSPCFLRLALGIPQI</sequence>
<dbReference type="GeneID" id="41966306"/>
<dbReference type="Proteomes" id="UP000515153">
    <property type="component" value="Chromosome VI"/>
</dbReference>
<proteinExistence type="predicted"/>
<reference evidence="3" key="3">
    <citation type="submission" date="2025-08" db="UniProtKB">
        <authorList>
            <consortium name="RefSeq"/>
        </authorList>
    </citation>
    <scope>IDENTIFICATION</scope>
    <source>
        <strain evidence="3">NI907</strain>
    </source>
</reference>
<evidence type="ECO:0000256" key="1">
    <source>
        <dbReference type="SAM" id="Phobius"/>
    </source>
</evidence>
<reference evidence="3" key="2">
    <citation type="submission" date="2019-10" db="EMBL/GenBank/DDBJ databases">
        <authorList>
            <consortium name="NCBI Genome Project"/>
        </authorList>
    </citation>
    <scope>NUCLEOTIDE SEQUENCE</scope>
    <source>
        <strain evidence="3">NI907</strain>
    </source>
</reference>
<dbReference type="KEGG" id="pgri:PgNI_11434"/>
<organism evidence="2 3">
    <name type="scientific">Pyricularia grisea</name>
    <name type="common">Crabgrass-specific blast fungus</name>
    <name type="synonym">Magnaporthe grisea</name>
    <dbReference type="NCBI Taxonomy" id="148305"/>
    <lineage>
        <taxon>Eukaryota</taxon>
        <taxon>Fungi</taxon>
        <taxon>Dikarya</taxon>
        <taxon>Ascomycota</taxon>
        <taxon>Pezizomycotina</taxon>
        <taxon>Sordariomycetes</taxon>
        <taxon>Sordariomycetidae</taxon>
        <taxon>Magnaporthales</taxon>
        <taxon>Pyriculariaceae</taxon>
        <taxon>Pyricularia</taxon>
    </lineage>
</organism>
<keyword evidence="1" id="KW-0812">Transmembrane</keyword>
<keyword evidence="1" id="KW-0472">Membrane</keyword>
<feature type="transmembrane region" description="Helical" evidence="1">
    <location>
        <begin position="59"/>
        <end position="76"/>
    </location>
</feature>
<keyword evidence="2" id="KW-1185">Reference proteome</keyword>
<feature type="transmembrane region" description="Helical" evidence="1">
    <location>
        <begin position="21"/>
        <end position="39"/>
    </location>
</feature>
<evidence type="ECO:0000313" key="3">
    <source>
        <dbReference type="RefSeq" id="XP_030977042.1"/>
    </source>
</evidence>
<keyword evidence="1" id="KW-1133">Transmembrane helix</keyword>
<feature type="non-terminal residue" evidence="3">
    <location>
        <position position="1"/>
    </location>
</feature>
<gene>
    <name evidence="3" type="ORF">PgNI_11434</name>
</gene>
<accession>A0A6P8AQ69</accession>
<evidence type="ECO:0000313" key="2">
    <source>
        <dbReference type="Proteomes" id="UP000515153"/>
    </source>
</evidence>